<dbReference type="Pfam" id="PF00520">
    <property type="entry name" value="Ion_trans"/>
    <property type="match status" value="1"/>
</dbReference>
<evidence type="ECO:0000256" key="1">
    <source>
        <dbReference type="ARBA" id="ARBA00004141"/>
    </source>
</evidence>
<dbReference type="OrthoDB" id="421226at2759"/>
<dbReference type="SUPFAM" id="SSF81324">
    <property type="entry name" value="Voltage-gated potassium channels"/>
    <property type="match status" value="1"/>
</dbReference>
<dbReference type="STRING" id="10195.A0A3M7R856"/>
<dbReference type="GO" id="GO:0005222">
    <property type="term" value="F:intracellularly cAMP-activated cation channel activity"/>
    <property type="evidence" value="ECO:0007669"/>
    <property type="project" value="TreeGrafter"/>
</dbReference>
<dbReference type="GO" id="GO:0017071">
    <property type="term" value="C:intracellular cyclic nucleotide activated cation channel complex"/>
    <property type="evidence" value="ECO:0007669"/>
    <property type="project" value="TreeGrafter"/>
</dbReference>
<evidence type="ECO:0000259" key="6">
    <source>
        <dbReference type="Pfam" id="PF00520"/>
    </source>
</evidence>
<feature type="domain" description="Ion transport" evidence="6">
    <location>
        <begin position="5"/>
        <end position="169"/>
    </location>
</feature>
<reference evidence="7 8" key="1">
    <citation type="journal article" date="2018" name="Sci. Rep.">
        <title>Genomic signatures of local adaptation to the degree of environmental predictability in rotifers.</title>
        <authorList>
            <person name="Franch-Gras L."/>
            <person name="Hahn C."/>
            <person name="Garcia-Roger E.M."/>
            <person name="Carmona M.J."/>
            <person name="Serra M."/>
            <person name="Gomez A."/>
        </authorList>
    </citation>
    <scope>NUCLEOTIDE SEQUENCE [LARGE SCALE GENOMIC DNA]</scope>
    <source>
        <strain evidence="7">HYR1</strain>
    </source>
</reference>
<keyword evidence="2 5" id="KW-0812">Transmembrane</keyword>
<protein>
    <submittedName>
        <fullName evidence="7">Cyclic nucleotide-gated cation channel beta-1</fullName>
    </submittedName>
</protein>
<dbReference type="GO" id="GO:0030553">
    <property type="term" value="F:cGMP binding"/>
    <property type="evidence" value="ECO:0007669"/>
    <property type="project" value="TreeGrafter"/>
</dbReference>
<keyword evidence="3 5" id="KW-1133">Transmembrane helix</keyword>
<name>A0A3M7R856_BRAPC</name>
<proteinExistence type="predicted"/>
<sequence>MSSLEQFFRSDKKILWLVADYICDLTRIKFIRDGMWVQDIKSTSKKYFNSIKFIFDIASVIPIDILQILVGIFPLLRLNRWLKVNSLWEFFDRWDRSVQSYAFLVRLIRLFVYLQIVVHLYACTYFKISLWETRNYQINNEWVYNFKDSHINNYVYSYLFGLKTASTIGNNPQP</sequence>
<comment type="caution">
    <text evidence="7">The sequence shown here is derived from an EMBL/GenBank/DDBJ whole genome shotgun (WGS) entry which is preliminary data.</text>
</comment>
<comment type="subcellular location">
    <subcellularLocation>
        <location evidence="1">Membrane</location>
        <topology evidence="1">Multi-pass membrane protein</topology>
    </subcellularLocation>
</comment>
<feature type="transmembrane region" description="Helical" evidence="5">
    <location>
        <begin position="53"/>
        <end position="78"/>
    </location>
</feature>
<dbReference type="InterPro" id="IPR050866">
    <property type="entry name" value="CNG_cation_channel"/>
</dbReference>
<accession>A0A3M7R856</accession>
<evidence type="ECO:0000313" key="7">
    <source>
        <dbReference type="EMBL" id="RNA19803.1"/>
    </source>
</evidence>
<dbReference type="PANTHER" id="PTHR45638:SF1">
    <property type="entry name" value="CYCLIC NUCLEOTIDE-GATED ION CHANNEL SUBUNIT B, ISOFORM A"/>
    <property type="match status" value="1"/>
</dbReference>
<evidence type="ECO:0000256" key="2">
    <source>
        <dbReference type="ARBA" id="ARBA00022692"/>
    </source>
</evidence>
<dbReference type="InterPro" id="IPR005821">
    <property type="entry name" value="Ion_trans_dom"/>
</dbReference>
<keyword evidence="8" id="KW-1185">Reference proteome</keyword>
<dbReference type="AlphaFoldDB" id="A0A3M7R856"/>
<dbReference type="Gene3D" id="1.10.287.70">
    <property type="match status" value="1"/>
</dbReference>
<evidence type="ECO:0000256" key="4">
    <source>
        <dbReference type="ARBA" id="ARBA00023136"/>
    </source>
</evidence>
<keyword evidence="4 5" id="KW-0472">Membrane</keyword>
<evidence type="ECO:0000256" key="3">
    <source>
        <dbReference type="ARBA" id="ARBA00022989"/>
    </source>
</evidence>
<dbReference type="PANTHER" id="PTHR45638">
    <property type="entry name" value="CYCLIC NUCLEOTIDE-GATED CATION CHANNEL SUBUNIT A"/>
    <property type="match status" value="1"/>
</dbReference>
<dbReference type="GO" id="GO:0044877">
    <property type="term" value="F:protein-containing complex binding"/>
    <property type="evidence" value="ECO:0007669"/>
    <property type="project" value="TreeGrafter"/>
</dbReference>
<feature type="transmembrane region" description="Helical" evidence="5">
    <location>
        <begin position="98"/>
        <end position="122"/>
    </location>
</feature>
<gene>
    <name evidence="7" type="ORF">BpHYR1_034068</name>
</gene>
<dbReference type="EMBL" id="REGN01003974">
    <property type="protein sequence ID" value="RNA19803.1"/>
    <property type="molecule type" value="Genomic_DNA"/>
</dbReference>
<evidence type="ECO:0000256" key="5">
    <source>
        <dbReference type="SAM" id="Phobius"/>
    </source>
</evidence>
<feature type="non-terminal residue" evidence="7">
    <location>
        <position position="174"/>
    </location>
</feature>
<evidence type="ECO:0000313" key="8">
    <source>
        <dbReference type="Proteomes" id="UP000276133"/>
    </source>
</evidence>
<organism evidence="7 8">
    <name type="scientific">Brachionus plicatilis</name>
    <name type="common">Marine rotifer</name>
    <name type="synonym">Brachionus muelleri</name>
    <dbReference type="NCBI Taxonomy" id="10195"/>
    <lineage>
        <taxon>Eukaryota</taxon>
        <taxon>Metazoa</taxon>
        <taxon>Spiralia</taxon>
        <taxon>Gnathifera</taxon>
        <taxon>Rotifera</taxon>
        <taxon>Eurotatoria</taxon>
        <taxon>Monogononta</taxon>
        <taxon>Pseudotrocha</taxon>
        <taxon>Ploima</taxon>
        <taxon>Brachionidae</taxon>
        <taxon>Brachionus</taxon>
    </lineage>
</organism>
<dbReference type="GO" id="GO:0005223">
    <property type="term" value="F:intracellularly cGMP-activated cation channel activity"/>
    <property type="evidence" value="ECO:0007669"/>
    <property type="project" value="TreeGrafter"/>
</dbReference>
<dbReference type="Proteomes" id="UP000276133">
    <property type="component" value="Unassembled WGS sequence"/>
</dbReference>
<dbReference type="GO" id="GO:0005886">
    <property type="term" value="C:plasma membrane"/>
    <property type="evidence" value="ECO:0007669"/>
    <property type="project" value="TreeGrafter"/>
</dbReference>